<feature type="region of interest" description="Disordered" evidence="1">
    <location>
        <begin position="41"/>
        <end position="135"/>
    </location>
</feature>
<accession>A0A0G4HU83</accession>
<feature type="region of interest" description="Disordered" evidence="1">
    <location>
        <begin position="422"/>
        <end position="447"/>
    </location>
</feature>
<dbReference type="EMBL" id="CDMZ01003904">
    <property type="protein sequence ID" value="CEM47990.1"/>
    <property type="molecule type" value="Genomic_DNA"/>
</dbReference>
<proteinExistence type="predicted"/>
<feature type="compositionally biased region" description="Basic and acidic residues" evidence="1">
    <location>
        <begin position="106"/>
        <end position="125"/>
    </location>
</feature>
<gene>
    <name evidence="2" type="ORF">Cvel_8614</name>
</gene>
<feature type="compositionally biased region" description="Basic and acidic residues" evidence="1">
    <location>
        <begin position="63"/>
        <end position="73"/>
    </location>
</feature>
<evidence type="ECO:0000256" key="1">
    <source>
        <dbReference type="SAM" id="MobiDB-lite"/>
    </source>
</evidence>
<organism evidence="2">
    <name type="scientific">Chromera velia CCMP2878</name>
    <dbReference type="NCBI Taxonomy" id="1169474"/>
    <lineage>
        <taxon>Eukaryota</taxon>
        <taxon>Sar</taxon>
        <taxon>Alveolata</taxon>
        <taxon>Colpodellida</taxon>
        <taxon>Chromeraceae</taxon>
        <taxon>Chromera</taxon>
    </lineage>
</organism>
<evidence type="ECO:0000313" key="2">
    <source>
        <dbReference type="EMBL" id="CEM47990.1"/>
    </source>
</evidence>
<sequence length="447" mass="49481">MSSGVKTRSGGKGKKLLVTEDDLKVLIAKASEKAAEFALEGFLKKSGKKKKEETQTPAAAAAVEDKASPRAEDQFQDAEGEGSSNSESEAGTAYGYLASGDSDAENGDREKGESSDNEDKEKAEGSGEETEACSSNTYKKVKVDVSLCPLFSEEDGYEVFEPEWTDFAEEELNPARFPSRDQWARRYRLTLLKAAGTSKAFKQAVQRHAFARRSPRKILCALKEEFLSNLLARQMTIDDRIRAFPYDITKKDKDGNVLKPKMVFRFRILKKRLTDLQNAAHAVSRDLNNGAIVSMILHALTKEQKERLIPLARSSGAKIPLDLNYISWSDLKPHFDWLASLEEAEYKGKKAEEKKDKAARGFQKGKGQKGGNKQSEQKSRDQCPDTRTICQTCRRKHLGECWGKKVTCKACGEKGHFASAPICEKNRGKKDEKAASSSENRGGSGTA</sequence>
<dbReference type="AlphaFoldDB" id="A0A0G4HU83"/>
<name>A0A0G4HU83_9ALVE</name>
<feature type="compositionally biased region" description="Basic and acidic residues" evidence="1">
    <location>
        <begin position="424"/>
        <end position="434"/>
    </location>
</feature>
<feature type="compositionally biased region" description="Low complexity" evidence="1">
    <location>
        <begin position="81"/>
        <end position="93"/>
    </location>
</feature>
<reference evidence="2" key="1">
    <citation type="submission" date="2014-11" db="EMBL/GenBank/DDBJ databases">
        <authorList>
            <person name="Otto D Thomas"/>
            <person name="Naeem Raeece"/>
        </authorList>
    </citation>
    <scope>NUCLEOTIDE SEQUENCE</scope>
</reference>
<dbReference type="VEuPathDB" id="CryptoDB:Cvel_8614"/>
<protein>
    <submittedName>
        <fullName evidence="2">Uncharacterized protein</fullName>
    </submittedName>
</protein>
<dbReference type="PhylomeDB" id="A0A0G4HU83"/>
<feature type="compositionally biased region" description="Basic and acidic residues" evidence="1">
    <location>
        <begin position="349"/>
        <end position="359"/>
    </location>
</feature>
<feature type="region of interest" description="Disordered" evidence="1">
    <location>
        <begin position="349"/>
        <end position="381"/>
    </location>
</feature>